<dbReference type="SMART" id="SM00487">
    <property type="entry name" value="DEXDc"/>
    <property type="match status" value="1"/>
</dbReference>
<gene>
    <name evidence="11" type="ORF">IDSA_04325</name>
</gene>
<evidence type="ECO:0000259" key="10">
    <source>
        <dbReference type="PROSITE" id="PS51195"/>
    </source>
</evidence>
<keyword evidence="2 7" id="KW-0378">Hydrolase</keyword>
<evidence type="ECO:0000256" key="4">
    <source>
        <dbReference type="ARBA" id="ARBA00022840"/>
    </source>
</evidence>
<dbReference type="InterPro" id="IPR044742">
    <property type="entry name" value="DEAD/DEAH_RhlB"/>
</dbReference>
<dbReference type="STRING" id="435908.IDSA_04325"/>
<evidence type="ECO:0000256" key="6">
    <source>
        <dbReference type="PROSITE-ProRule" id="PRU00552"/>
    </source>
</evidence>
<dbReference type="GO" id="GO:0005524">
    <property type="term" value="F:ATP binding"/>
    <property type="evidence" value="ECO:0007669"/>
    <property type="project" value="UniProtKB-KW"/>
</dbReference>
<feature type="domain" description="DEAD-box RNA helicase Q" evidence="10">
    <location>
        <begin position="4"/>
        <end position="32"/>
    </location>
</feature>
<evidence type="ECO:0000313" key="11">
    <source>
        <dbReference type="EMBL" id="KFZ31911.1"/>
    </source>
</evidence>
<dbReference type="PROSITE" id="PS51195">
    <property type="entry name" value="Q_MOTIF"/>
    <property type="match status" value="1"/>
</dbReference>
<dbReference type="PROSITE" id="PS00039">
    <property type="entry name" value="DEAD_ATP_HELICASE"/>
    <property type="match status" value="1"/>
</dbReference>
<evidence type="ECO:0000256" key="2">
    <source>
        <dbReference type="ARBA" id="ARBA00022801"/>
    </source>
</evidence>
<feature type="domain" description="Helicase C-terminal" evidence="9">
    <location>
        <begin position="229"/>
        <end position="376"/>
    </location>
</feature>
<keyword evidence="1 7" id="KW-0547">Nucleotide-binding</keyword>
<feature type="domain" description="Helicase ATP-binding" evidence="8">
    <location>
        <begin position="35"/>
        <end position="206"/>
    </location>
</feature>
<dbReference type="SMART" id="SM00490">
    <property type="entry name" value="HELICc"/>
    <property type="match status" value="1"/>
</dbReference>
<dbReference type="GO" id="GO:0005829">
    <property type="term" value="C:cytosol"/>
    <property type="evidence" value="ECO:0007669"/>
    <property type="project" value="TreeGrafter"/>
</dbReference>
<dbReference type="Pfam" id="PF00271">
    <property type="entry name" value="Helicase_C"/>
    <property type="match status" value="1"/>
</dbReference>
<dbReference type="PANTHER" id="PTHR47959:SF1">
    <property type="entry name" value="ATP-DEPENDENT RNA HELICASE DBPA"/>
    <property type="match status" value="1"/>
</dbReference>
<comment type="similarity">
    <text evidence="5 7">Belongs to the DEAD box helicase family.</text>
</comment>
<dbReference type="GO" id="GO:0003676">
    <property type="term" value="F:nucleic acid binding"/>
    <property type="evidence" value="ECO:0007669"/>
    <property type="project" value="InterPro"/>
</dbReference>
<dbReference type="AlphaFoldDB" id="A0A094JH89"/>
<dbReference type="CDD" id="cd18787">
    <property type="entry name" value="SF2_C_DEAD"/>
    <property type="match status" value="1"/>
</dbReference>
<dbReference type="CDD" id="cd00268">
    <property type="entry name" value="DEADc"/>
    <property type="match status" value="1"/>
</dbReference>
<dbReference type="Pfam" id="PF00270">
    <property type="entry name" value="DEAD"/>
    <property type="match status" value="1"/>
</dbReference>
<evidence type="ECO:0000256" key="5">
    <source>
        <dbReference type="ARBA" id="ARBA00038437"/>
    </source>
</evidence>
<dbReference type="InterPro" id="IPR014014">
    <property type="entry name" value="RNA_helicase_DEAD_Q_motif"/>
</dbReference>
<dbReference type="eggNOG" id="COG0513">
    <property type="taxonomic scope" value="Bacteria"/>
</dbReference>
<dbReference type="CDD" id="cd12501">
    <property type="entry name" value="RRM_EcDbpA_like"/>
    <property type="match status" value="1"/>
</dbReference>
<sequence>MLTNEFNQLKLPEELLVSLTDLNYQQMTPVQAESLPAILAGRDVIVQARTGSGKTAAFALGLLAKLNVQRFRIQGLVICPTRELAEQVAEEIRKLCRTMHNVKVLTLCGGVPVKAQIISLEHGAHILVGTPGRLLDHLEQQRLDFSELHTLVLDEADRMLEMGFQEPLAALIDATPAERQTLLFSATYPAGIERMAASLLRQPLRITVTDDSGQSATQQRFFALDGVPRDEAAMRLLQHYRPGSCLVFCNTKREAQELADSLKYNQFSVLALHGDLEQKDRDQTLVQFSNQSACVLVATDVAARGLDINGLDLVINLQPAHDTDTHIHRIGRTGRAGEAGLALTLVGPADDYKFRLIEDRLDEKVALQPLPGSELLQNRPLQAPMVTIQIQGGKKHKLRPGDIVGALTKEQQLEVTDIGKIQLQPMWSYVAITRDKAKQALSILNNGKIKGRSFRARAI</sequence>
<dbReference type="NCBIfam" id="NF008744">
    <property type="entry name" value="PRK11776.1"/>
    <property type="match status" value="1"/>
</dbReference>
<dbReference type="InterPro" id="IPR027417">
    <property type="entry name" value="P-loop_NTPase"/>
</dbReference>
<dbReference type="SUPFAM" id="SSF52540">
    <property type="entry name" value="P-loop containing nucleoside triphosphate hydrolases"/>
    <property type="match status" value="1"/>
</dbReference>
<dbReference type="PROSITE" id="PS51194">
    <property type="entry name" value="HELICASE_CTER"/>
    <property type="match status" value="1"/>
</dbReference>
<proteinExistence type="inferred from homology"/>
<evidence type="ECO:0000259" key="9">
    <source>
        <dbReference type="PROSITE" id="PS51194"/>
    </source>
</evidence>
<dbReference type="InterPro" id="IPR012677">
    <property type="entry name" value="Nucleotide-bd_a/b_plait_sf"/>
</dbReference>
<dbReference type="Gene3D" id="3.40.50.300">
    <property type="entry name" value="P-loop containing nucleotide triphosphate hydrolases"/>
    <property type="match status" value="2"/>
</dbReference>
<dbReference type="Proteomes" id="UP000054363">
    <property type="component" value="Unassembled WGS sequence"/>
</dbReference>
<evidence type="ECO:0000256" key="3">
    <source>
        <dbReference type="ARBA" id="ARBA00022806"/>
    </source>
</evidence>
<dbReference type="PROSITE" id="PS51192">
    <property type="entry name" value="HELICASE_ATP_BIND_1"/>
    <property type="match status" value="1"/>
</dbReference>
<dbReference type="OrthoDB" id="9805696at2"/>
<dbReference type="InterPro" id="IPR050079">
    <property type="entry name" value="DEAD_box_RNA_helicase"/>
</dbReference>
<keyword evidence="12" id="KW-1185">Reference proteome</keyword>
<dbReference type="InterPro" id="IPR000629">
    <property type="entry name" value="RNA-helicase_DEAD-box_CS"/>
</dbReference>
<evidence type="ECO:0000259" key="8">
    <source>
        <dbReference type="PROSITE" id="PS51192"/>
    </source>
</evidence>
<keyword evidence="4 7" id="KW-0067">ATP-binding</keyword>
<evidence type="ECO:0000256" key="7">
    <source>
        <dbReference type="RuleBase" id="RU000492"/>
    </source>
</evidence>
<dbReference type="Pfam" id="PF03880">
    <property type="entry name" value="DbpA"/>
    <property type="match status" value="1"/>
</dbReference>
<dbReference type="InterPro" id="IPR011545">
    <property type="entry name" value="DEAD/DEAH_box_helicase_dom"/>
</dbReference>
<dbReference type="InterPro" id="IPR005580">
    <property type="entry name" value="DbpA/CsdA_RNA-bd_dom"/>
</dbReference>
<dbReference type="PANTHER" id="PTHR47959">
    <property type="entry name" value="ATP-DEPENDENT RNA HELICASE RHLE-RELATED"/>
    <property type="match status" value="1"/>
</dbReference>
<evidence type="ECO:0000313" key="12">
    <source>
        <dbReference type="Proteomes" id="UP000054363"/>
    </source>
</evidence>
<reference evidence="11 12" key="1">
    <citation type="submission" date="2014-06" db="EMBL/GenBank/DDBJ databases">
        <title>The draft genome sequence of Idiomarina salinarum ISL-52.</title>
        <authorList>
            <person name="Du J."/>
            <person name="Shao Z."/>
        </authorList>
    </citation>
    <scope>NUCLEOTIDE SEQUENCE [LARGE SCALE GENOMIC DNA]</scope>
    <source>
        <strain evidence="11 12">ISL-52</strain>
    </source>
</reference>
<dbReference type="EMBL" id="JPER01000001">
    <property type="protein sequence ID" value="KFZ31911.1"/>
    <property type="molecule type" value="Genomic_DNA"/>
</dbReference>
<evidence type="ECO:0000256" key="1">
    <source>
        <dbReference type="ARBA" id="ARBA00022741"/>
    </source>
</evidence>
<comment type="caution">
    <text evidence="11">The sequence shown here is derived from an EMBL/GenBank/DDBJ whole genome shotgun (WGS) entry which is preliminary data.</text>
</comment>
<protein>
    <submittedName>
        <fullName evidence="11">DEAD/DEAH box helicase</fullName>
    </submittedName>
</protein>
<dbReference type="Gene3D" id="3.30.70.330">
    <property type="match status" value="1"/>
</dbReference>
<dbReference type="GO" id="GO:0016787">
    <property type="term" value="F:hydrolase activity"/>
    <property type="evidence" value="ECO:0007669"/>
    <property type="project" value="UniProtKB-KW"/>
</dbReference>
<organism evidence="11 12">
    <name type="scientific">Pseudidiomarina salinarum</name>
    <dbReference type="NCBI Taxonomy" id="435908"/>
    <lineage>
        <taxon>Bacteria</taxon>
        <taxon>Pseudomonadati</taxon>
        <taxon>Pseudomonadota</taxon>
        <taxon>Gammaproteobacteria</taxon>
        <taxon>Alteromonadales</taxon>
        <taxon>Idiomarinaceae</taxon>
        <taxon>Pseudidiomarina</taxon>
    </lineage>
</organism>
<feature type="short sequence motif" description="Q motif" evidence="6">
    <location>
        <begin position="4"/>
        <end position="32"/>
    </location>
</feature>
<accession>A0A094JH89</accession>
<name>A0A094JH89_9GAMM</name>
<dbReference type="InterPro" id="IPR014001">
    <property type="entry name" value="Helicase_ATP-bd"/>
</dbReference>
<keyword evidence="3 7" id="KW-0347">Helicase</keyword>
<dbReference type="InterPro" id="IPR001650">
    <property type="entry name" value="Helicase_C-like"/>
</dbReference>
<dbReference type="GO" id="GO:0003724">
    <property type="term" value="F:RNA helicase activity"/>
    <property type="evidence" value="ECO:0007669"/>
    <property type="project" value="InterPro"/>
</dbReference>